<comment type="caution">
    <text evidence="8">The sequence shown here is derived from an EMBL/GenBank/DDBJ whole genome shotgun (WGS) entry which is preliminary data.</text>
</comment>
<dbReference type="EMBL" id="JACVVK020000235">
    <property type="protein sequence ID" value="KAK7483005.1"/>
    <property type="molecule type" value="Genomic_DNA"/>
</dbReference>
<evidence type="ECO:0000256" key="5">
    <source>
        <dbReference type="SAM" id="Coils"/>
    </source>
</evidence>
<dbReference type="CDD" id="cd14686">
    <property type="entry name" value="bZIP"/>
    <property type="match status" value="1"/>
</dbReference>
<feature type="compositionally biased region" description="Polar residues" evidence="6">
    <location>
        <begin position="383"/>
        <end position="427"/>
    </location>
</feature>
<dbReference type="InterPro" id="IPR051133">
    <property type="entry name" value="Adapter_Engulfment-Domain"/>
</dbReference>
<proteinExistence type="inferred from homology"/>
<dbReference type="AlphaFoldDB" id="A0ABD0K6I6"/>
<dbReference type="FunFam" id="2.30.29.30:FF:000118">
    <property type="entry name" value="GULP PTB domain containing engulfment adaptor 1"/>
    <property type="match status" value="1"/>
</dbReference>
<protein>
    <recommendedName>
        <fullName evidence="7">PID domain-containing protein</fullName>
    </recommendedName>
</protein>
<dbReference type="SUPFAM" id="SSF50729">
    <property type="entry name" value="PH domain-like"/>
    <property type="match status" value="1"/>
</dbReference>
<keyword evidence="2" id="KW-0963">Cytoplasm</keyword>
<evidence type="ECO:0000313" key="9">
    <source>
        <dbReference type="Proteomes" id="UP001519460"/>
    </source>
</evidence>
<keyword evidence="5" id="KW-0175">Coiled coil</keyword>
<feature type="region of interest" description="Disordered" evidence="6">
    <location>
        <begin position="352"/>
        <end position="450"/>
    </location>
</feature>
<feature type="compositionally biased region" description="Basic and acidic residues" evidence="6">
    <location>
        <begin position="71"/>
        <end position="84"/>
    </location>
</feature>
<name>A0ABD0K6I6_9CAEN</name>
<dbReference type="Pfam" id="PF00640">
    <property type="entry name" value="PID"/>
    <property type="match status" value="1"/>
</dbReference>
<accession>A0ABD0K6I6</accession>
<evidence type="ECO:0000256" key="4">
    <source>
        <dbReference type="ARBA" id="ARBA00060944"/>
    </source>
</evidence>
<evidence type="ECO:0000256" key="3">
    <source>
        <dbReference type="ARBA" id="ARBA00022907"/>
    </source>
</evidence>
<feature type="region of interest" description="Disordered" evidence="6">
    <location>
        <begin position="309"/>
        <end position="340"/>
    </location>
</feature>
<evidence type="ECO:0000256" key="1">
    <source>
        <dbReference type="ARBA" id="ARBA00004496"/>
    </source>
</evidence>
<dbReference type="CDD" id="cd01273">
    <property type="entry name" value="PTB_CED-6"/>
    <property type="match status" value="1"/>
</dbReference>
<feature type="compositionally biased region" description="Pro residues" evidence="6">
    <location>
        <begin position="366"/>
        <end position="377"/>
    </location>
</feature>
<evidence type="ECO:0000256" key="6">
    <source>
        <dbReference type="SAM" id="MobiDB-lite"/>
    </source>
</evidence>
<evidence type="ECO:0000259" key="7">
    <source>
        <dbReference type="PROSITE" id="PS01179"/>
    </source>
</evidence>
<evidence type="ECO:0000256" key="2">
    <source>
        <dbReference type="ARBA" id="ARBA00022490"/>
    </source>
</evidence>
<dbReference type="InterPro" id="IPR006020">
    <property type="entry name" value="PTB/PI_dom"/>
</dbReference>
<feature type="compositionally biased region" description="Polar residues" evidence="6">
    <location>
        <begin position="439"/>
        <end position="450"/>
    </location>
</feature>
<evidence type="ECO:0000313" key="8">
    <source>
        <dbReference type="EMBL" id="KAK7483005.1"/>
    </source>
</evidence>
<keyword evidence="3" id="KW-0581">Phagocytosis</keyword>
<dbReference type="InterPro" id="IPR011993">
    <property type="entry name" value="PH-like_dom_sf"/>
</dbReference>
<dbReference type="Proteomes" id="UP001519460">
    <property type="component" value="Unassembled WGS sequence"/>
</dbReference>
<dbReference type="GO" id="GO:0005737">
    <property type="term" value="C:cytoplasm"/>
    <property type="evidence" value="ECO:0007669"/>
    <property type="project" value="UniProtKB-SubCell"/>
</dbReference>
<dbReference type="Gene3D" id="2.30.29.30">
    <property type="entry name" value="Pleckstrin-homology domain (PH domain)/Phosphotyrosine-binding domain (PTB)"/>
    <property type="match status" value="1"/>
</dbReference>
<feature type="compositionally biased region" description="Acidic residues" evidence="6">
    <location>
        <begin position="318"/>
        <end position="331"/>
    </location>
</feature>
<feature type="coiled-coil region" evidence="5">
    <location>
        <begin position="268"/>
        <end position="295"/>
    </location>
</feature>
<reference evidence="8 9" key="1">
    <citation type="journal article" date="2023" name="Sci. Data">
        <title>Genome assembly of the Korean intertidal mud-creeper Batillaria attramentaria.</title>
        <authorList>
            <person name="Patra A.K."/>
            <person name="Ho P.T."/>
            <person name="Jun S."/>
            <person name="Lee S.J."/>
            <person name="Kim Y."/>
            <person name="Won Y.J."/>
        </authorList>
    </citation>
    <scope>NUCLEOTIDE SEQUENCE [LARGE SCALE GENOMIC DNA]</scope>
    <source>
        <strain evidence="8">Wonlab-2016</strain>
    </source>
</reference>
<comment type="subcellular location">
    <subcellularLocation>
        <location evidence="1">Cytoplasm</location>
    </subcellularLocation>
</comment>
<dbReference type="GO" id="GO:0006909">
    <property type="term" value="P:phagocytosis"/>
    <property type="evidence" value="ECO:0007669"/>
    <property type="project" value="UniProtKB-KW"/>
</dbReference>
<gene>
    <name evidence="8" type="ORF">BaRGS_00025782</name>
</gene>
<organism evidence="8 9">
    <name type="scientific">Batillaria attramentaria</name>
    <dbReference type="NCBI Taxonomy" id="370345"/>
    <lineage>
        <taxon>Eukaryota</taxon>
        <taxon>Metazoa</taxon>
        <taxon>Spiralia</taxon>
        <taxon>Lophotrochozoa</taxon>
        <taxon>Mollusca</taxon>
        <taxon>Gastropoda</taxon>
        <taxon>Caenogastropoda</taxon>
        <taxon>Sorbeoconcha</taxon>
        <taxon>Cerithioidea</taxon>
        <taxon>Batillariidae</taxon>
        <taxon>Batillaria</taxon>
    </lineage>
</organism>
<feature type="region of interest" description="Disordered" evidence="6">
    <location>
        <begin position="52"/>
        <end position="103"/>
    </location>
</feature>
<sequence length="487" mass="54328">MDTVKMAKDYFLSSQSSLLIPNREYGSRKLIQVSGLPKVPTSLPFAKPQLQPKTAVPQGRFLPHSQSDSDLLSRRLSDQHRTSDDFGSDVQEPSRDVMKSSTKQWIHPPDTLLKGHILYNVKFLGECSVEQPKGTDVVKEAIRKMKFNKHIKRAEGQKPPKVELTISADGLTIQDPKSKMILHQYPLHRISYCADDKSDKKMFTFIAKAATTNDHYCYVFDSDKCAEEITLTVGQAFDLAYKRFLESGTPSGDDVDYKKQYLVLQRRVQSLQFENDALRKRVAELEKLKDRSDLEEYMKNNQLHSLTSITLNLRDSSTDDDDNQSSTDDYEPPQPKQSAVGRRLEGLLLDSDMTHTNGTSGNTPQSPTPLLSPPPPSTRSHRQQLQTGLTSPTQMTSPTTIGQPVRQQSGDFGSRNPFSSPVVTSTKDAADPFGMGAFNPTSKNNNAAFGGSSEQELMDIQAGFSRGLSFGTDDFNLDDLDPLNQRL</sequence>
<dbReference type="PROSITE" id="PS01179">
    <property type="entry name" value="PID"/>
    <property type="match status" value="1"/>
</dbReference>
<dbReference type="PANTHER" id="PTHR11232">
    <property type="entry name" value="PHOSPHOTYROSINE INTERACTION DOMAIN-CONTAINING FAMILY MEMBER"/>
    <property type="match status" value="1"/>
</dbReference>
<keyword evidence="9" id="KW-1185">Reference proteome</keyword>
<comment type="similarity">
    <text evidence="4">Belongs to the ced-6 family.</text>
</comment>
<dbReference type="SMART" id="SM00462">
    <property type="entry name" value="PTB"/>
    <property type="match status" value="1"/>
</dbReference>
<feature type="domain" description="PID" evidence="7">
    <location>
        <begin position="119"/>
        <end position="250"/>
    </location>
</feature>
<dbReference type="PANTHER" id="PTHR11232:SF77">
    <property type="entry name" value="GULP PTB DOMAIN CONTAINING ENGULFMENT ADAPTOR 1"/>
    <property type="match status" value="1"/>
</dbReference>